<name>A0A8S0Z0W0_ARCPL</name>
<feature type="compositionally biased region" description="Pro residues" evidence="3">
    <location>
        <begin position="490"/>
        <end position="500"/>
    </location>
</feature>
<protein>
    <recommendedName>
        <fullName evidence="4">UDENN domain-containing protein</fullName>
    </recommendedName>
</protein>
<dbReference type="PANTHER" id="PTHR13196:SF14">
    <property type="entry name" value="UDENN DOMAIN-CONTAINING PROTEIN"/>
    <property type="match status" value="1"/>
</dbReference>
<evidence type="ECO:0000313" key="5">
    <source>
        <dbReference type="EMBL" id="CAB3226045.1"/>
    </source>
</evidence>
<feature type="compositionally biased region" description="Polar residues" evidence="3">
    <location>
        <begin position="457"/>
        <end position="478"/>
    </location>
</feature>
<feature type="region of interest" description="Disordered" evidence="3">
    <location>
        <begin position="743"/>
        <end position="762"/>
    </location>
</feature>
<evidence type="ECO:0000256" key="2">
    <source>
        <dbReference type="ARBA" id="ARBA00023329"/>
    </source>
</evidence>
<dbReference type="InterPro" id="IPR005113">
    <property type="entry name" value="uDENN_dom"/>
</dbReference>
<keyword evidence="6" id="KW-1185">Reference proteome</keyword>
<dbReference type="Pfam" id="PF03455">
    <property type="entry name" value="dDENN"/>
    <property type="match status" value="1"/>
</dbReference>
<accession>A0A8S0Z0W0</accession>
<dbReference type="InterPro" id="IPR037516">
    <property type="entry name" value="Tripartite_DENN"/>
</dbReference>
<dbReference type="SMART" id="SM00801">
    <property type="entry name" value="dDENN"/>
    <property type="match status" value="1"/>
</dbReference>
<dbReference type="InterPro" id="IPR001194">
    <property type="entry name" value="cDENN_dom"/>
</dbReference>
<feature type="region of interest" description="Disordered" evidence="3">
    <location>
        <begin position="517"/>
        <end position="557"/>
    </location>
</feature>
<feature type="compositionally biased region" description="Polar residues" evidence="3">
    <location>
        <begin position="524"/>
        <end position="533"/>
    </location>
</feature>
<reference evidence="5 6" key="1">
    <citation type="submission" date="2020-04" db="EMBL/GenBank/DDBJ databases">
        <authorList>
            <person name="Wallbank WR R."/>
            <person name="Pardo Diaz C."/>
            <person name="Kozak K."/>
            <person name="Martin S."/>
            <person name="Jiggins C."/>
            <person name="Moest M."/>
            <person name="Warren A I."/>
            <person name="Byers J.R.P. K."/>
            <person name="Montejo-Kovacevich G."/>
            <person name="Yen C E."/>
        </authorList>
    </citation>
    <scope>NUCLEOTIDE SEQUENCE [LARGE SCALE GENOMIC DNA]</scope>
</reference>
<dbReference type="FunFam" id="3.40.50.11500:FF:000004">
    <property type="entry name" value="DENN domain-containing protein 2C isoform X1"/>
    <property type="match status" value="1"/>
</dbReference>
<comment type="caution">
    <text evidence="5">The sequence shown here is derived from an EMBL/GenBank/DDBJ whole genome shotgun (WGS) entry which is preliminary data.</text>
</comment>
<dbReference type="GO" id="GO:0005085">
    <property type="term" value="F:guanyl-nucleotide exchange factor activity"/>
    <property type="evidence" value="ECO:0007669"/>
    <property type="project" value="InterPro"/>
</dbReference>
<feature type="domain" description="UDENN" evidence="4">
    <location>
        <begin position="10"/>
        <end position="371"/>
    </location>
</feature>
<dbReference type="Pfam" id="PF03456">
    <property type="entry name" value="uDENN"/>
    <property type="match status" value="1"/>
</dbReference>
<dbReference type="GO" id="GO:0006897">
    <property type="term" value="P:endocytosis"/>
    <property type="evidence" value="ECO:0007669"/>
    <property type="project" value="TreeGrafter"/>
</dbReference>
<dbReference type="AlphaFoldDB" id="A0A8S0Z0W0"/>
<dbReference type="InterPro" id="IPR043153">
    <property type="entry name" value="DENN_C"/>
</dbReference>
<keyword evidence="2" id="KW-0968">Cytoplasmic vesicle</keyword>
<dbReference type="InterPro" id="IPR040032">
    <property type="entry name" value="DENND1A/B/C"/>
</dbReference>
<evidence type="ECO:0000256" key="1">
    <source>
        <dbReference type="ARBA" id="ARBA00004132"/>
    </source>
</evidence>
<dbReference type="OrthoDB" id="206724at2759"/>
<dbReference type="Proteomes" id="UP000494106">
    <property type="component" value="Unassembled WGS sequence"/>
</dbReference>
<organism evidence="5 6">
    <name type="scientific">Arctia plantaginis</name>
    <name type="common">Wood tiger moth</name>
    <name type="synonym">Phalaena plantaginis</name>
    <dbReference type="NCBI Taxonomy" id="874455"/>
    <lineage>
        <taxon>Eukaryota</taxon>
        <taxon>Metazoa</taxon>
        <taxon>Ecdysozoa</taxon>
        <taxon>Arthropoda</taxon>
        <taxon>Hexapoda</taxon>
        <taxon>Insecta</taxon>
        <taxon>Pterygota</taxon>
        <taxon>Neoptera</taxon>
        <taxon>Endopterygota</taxon>
        <taxon>Lepidoptera</taxon>
        <taxon>Glossata</taxon>
        <taxon>Ditrysia</taxon>
        <taxon>Noctuoidea</taxon>
        <taxon>Erebidae</taxon>
        <taxon>Arctiinae</taxon>
        <taxon>Arctia</taxon>
    </lineage>
</organism>
<dbReference type="PROSITE" id="PS50211">
    <property type="entry name" value="DENN"/>
    <property type="match status" value="1"/>
</dbReference>
<dbReference type="GO" id="GO:0030136">
    <property type="term" value="C:clathrin-coated vesicle"/>
    <property type="evidence" value="ECO:0007669"/>
    <property type="project" value="UniProtKB-SubCell"/>
</dbReference>
<dbReference type="InterPro" id="IPR005112">
    <property type="entry name" value="dDENN_dom"/>
</dbReference>
<dbReference type="FunFam" id="3.30.450.200:FF:000003">
    <property type="entry name" value="DENN domain containing 1A"/>
    <property type="match status" value="1"/>
</dbReference>
<evidence type="ECO:0000313" key="6">
    <source>
        <dbReference type="Proteomes" id="UP000494106"/>
    </source>
</evidence>
<dbReference type="Gene3D" id="3.30.450.200">
    <property type="match status" value="1"/>
</dbReference>
<dbReference type="Pfam" id="PF02141">
    <property type="entry name" value="DENN"/>
    <property type="match status" value="1"/>
</dbReference>
<feature type="compositionally biased region" description="Pro residues" evidence="3">
    <location>
        <begin position="545"/>
        <end position="557"/>
    </location>
</feature>
<feature type="region of interest" description="Disordered" evidence="3">
    <location>
        <begin position="632"/>
        <end position="671"/>
    </location>
</feature>
<gene>
    <name evidence="5" type="ORF">APLA_LOCUS2698</name>
</gene>
<dbReference type="GO" id="GO:1901981">
    <property type="term" value="F:phosphatidylinositol phosphate binding"/>
    <property type="evidence" value="ECO:0007669"/>
    <property type="project" value="TreeGrafter"/>
</dbReference>
<dbReference type="GO" id="GO:0032456">
    <property type="term" value="P:endocytic recycling"/>
    <property type="evidence" value="ECO:0007669"/>
    <property type="project" value="TreeGrafter"/>
</dbReference>
<dbReference type="SMART" id="SM00800">
    <property type="entry name" value="uDENN"/>
    <property type="match status" value="1"/>
</dbReference>
<dbReference type="GO" id="GO:0005829">
    <property type="term" value="C:cytosol"/>
    <property type="evidence" value="ECO:0007669"/>
    <property type="project" value="TreeGrafter"/>
</dbReference>
<comment type="subcellular location">
    <subcellularLocation>
        <location evidence="1">Cytoplasmic vesicle</location>
        <location evidence="1">Clathrin-coated vesicle</location>
    </subcellularLocation>
</comment>
<dbReference type="Gene3D" id="6.10.140.1000">
    <property type="match status" value="1"/>
</dbReference>
<feature type="region of interest" description="Disordered" evidence="3">
    <location>
        <begin position="432"/>
        <end position="501"/>
    </location>
</feature>
<dbReference type="SMART" id="SM00799">
    <property type="entry name" value="DENN"/>
    <property type="match status" value="1"/>
</dbReference>
<sequence>MGSRIRDTVRFLFELFCEVSPGDHLREPYIIKKYPESYKNEGELKNIPKFTFPCQLENTFAQYYSFVLTSEDSKYTFCFCRFDPKSNTSLVLLSHLPWHDIFYKLLNCIANLINSPGKGELSSFLEACRIRPPMPGHTLKVTYNAGHSAFTCQCPDNKLPSIPENFNLTEYFSAMDSKCMAGLWAALLHERRVAIVATKPSRLSACVQAANTTLFPMSWQHIFIPILPKHLVDYLLAPMPFLIGVPRSVMEGVRMSEIGDVVILDVDENELRTPFNDLESLPSDLVTSLKKALNDKNALGDAVSRAFLRALVCLIGGYRDAIKIENGQLITFNPEAFVRTRKHMQPFLKKILQSQIFRQFIDERLDLLNSGRGFNDEFEVECNFYADKLNTGSGQKLKQQYRDWAKTVKKEGGAFFKTVKDKANPAVQSAVKTVRQGGKNMKSAVKGLKNKMPRTGSRPSSINTTDDSRFSCGSATPVSSDSSDSSPAHDPLPPREPAPTLPLDLLTEMEFLFASQKEKRRDSFPNSSQNSEVSLADKAKTLSPCLPPRLPERPQPPVRYPIILTRKLIDWSDAPTPPPRATPAVSNNAHFISNITKNDVKATSDFHTSTICFTEGNDKAKLKLTLSSNQKKVLQPTAPSPCNGTAPKPPASSVGRANHGGAKPRLAPRADLAPYKAKVQESCGSDSDLIKLDDSPTNLEDFDPLKCRDKNQKVEQIKATDSALLHEYGLDFSQFGLLDYSAGSSTRQEPTSNVPKGWTTFN</sequence>
<proteinExistence type="predicted"/>
<dbReference type="PANTHER" id="PTHR13196">
    <property type="entry name" value="DENN DOMAIN-CONTAINING"/>
    <property type="match status" value="1"/>
</dbReference>
<evidence type="ECO:0000256" key="3">
    <source>
        <dbReference type="SAM" id="MobiDB-lite"/>
    </source>
</evidence>
<dbReference type="Gene3D" id="3.40.50.11500">
    <property type="match status" value="1"/>
</dbReference>
<dbReference type="EMBL" id="CADEBC010000208">
    <property type="protein sequence ID" value="CAB3226045.1"/>
    <property type="molecule type" value="Genomic_DNA"/>
</dbReference>
<evidence type="ECO:0000259" key="4">
    <source>
        <dbReference type="PROSITE" id="PS50211"/>
    </source>
</evidence>